<gene>
    <name evidence="1" type="ORF">UA74_26030</name>
</gene>
<protein>
    <recommendedName>
        <fullName evidence="3">DUF4276 family protein</fullName>
    </recommendedName>
</protein>
<evidence type="ECO:0008006" key="3">
    <source>
        <dbReference type="Google" id="ProtNLM"/>
    </source>
</evidence>
<keyword evidence="2" id="KW-1185">Reference proteome</keyword>
<organism evidence="1 2">
    <name type="scientific">Actinoalloteichus fjordicus</name>
    <dbReference type="NCBI Taxonomy" id="1612552"/>
    <lineage>
        <taxon>Bacteria</taxon>
        <taxon>Bacillati</taxon>
        <taxon>Actinomycetota</taxon>
        <taxon>Actinomycetes</taxon>
        <taxon>Pseudonocardiales</taxon>
        <taxon>Pseudonocardiaceae</taxon>
        <taxon>Actinoalloteichus</taxon>
    </lineage>
</organism>
<evidence type="ECO:0000313" key="1">
    <source>
        <dbReference type="EMBL" id="APU17211.1"/>
    </source>
</evidence>
<name>A0AAC9PUQ9_9PSEU</name>
<proteinExistence type="predicted"/>
<sequence length="221" mass="24673">MSRQLASVLLVESTSDDHFLSGLVGRVLQDIGLSARGVDFEVVEPVSIVRRGDSPFTSFAEQVSIMYPLPSLVFLHFDASGSPEREEARAFGPMRRAWESYELPERAVKLLPLAPVREMESWALADIDEVNRFAGRDVRQSGVFESELLDEVERLSDPKKTLADALRASSGRRGRRPKMAAAVLLQALAERIRLDQLGRVPSFARWRADTVAALHELGFLR</sequence>
<dbReference type="Proteomes" id="UP000185511">
    <property type="component" value="Chromosome"/>
</dbReference>
<dbReference type="EMBL" id="CP016076">
    <property type="protein sequence ID" value="APU17211.1"/>
    <property type="molecule type" value="Genomic_DNA"/>
</dbReference>
<accession>A0AAC9PUQ9</accession>
<reference evidence="2" key="1">
    <citation type="submission" date="2016-06" db="EMBL/GenBank/DDBJ databases">
        <title>Complete genome sequence of Actinoalloteichus fjordicus DSM 46855 (=ADI127-17), type strain of the new species Actinoalloteichus fjordicus.</title>
        <authorList>
            <person name="Ruckert C."/>
            <person name="Nouioui I."/>
            <person name="Willmese J."/>
            <person name="van Wezel G."/>
            <person name="Klenk H.-P."/>
            <person name="Kalinowski J."/>
            <person name="Zotchev S.B."/>
        </authorList>
    </citation>
    <scope>NUCLEOTIDE SEQUENCE [LARGE SCALE GENOMIC DNA]</scope>
    <source>
        <strain evidence="2">ADI127-7</strain>
    </source>
</reference>
<evidence type="ECO:0000313" key="2">
    <source>
        <dbReference type="Proteomes" id="UP000185511"/>
    </source>
</evidence>
<dbReference type="KEGG" id="acad:UA74_26030"/>
<dbReference type="AlphaFoldDB" id="A0AAC9PUQ9"/>